<organism evidence="1 2">
    <name type="scientific">Jimgerdemannia flammicorona</name>
    <dbReference type="NCBI Taxonomy" id="994334"/>
    <lineage>
        <taxon>Eukaryota</taxon>
        <taxon>Fungi</taxon>
        <taxon>Fungi incertae sedis</taxon>
        <taxon>Mucoromycota</taxon>
        <taxon>Mucoromycotina</taxon>
        <taxon>Endogonomycetes</taxon>
        <taxon>Endogonales</taxon>
        <taxon>Endogonaceae</taxon>
        <taxon>Jimgerdemannia</taxon>
    </lineage>
</organism>
<dbReference type="InterPro" id="IPR035992">
    <property type="entry name" value="Ricin_B-like_lectins"/>
</dbReference>
<protein>
    <submittedName>
        <fullName evidence="1">Uncharacterized protein</fullName>
    </submittedName>
</protein>
<sequence length="156" mass="18276">INHSHTSFSFNSDHSQQYPFPTPPFKRYFHKKMITPIDSEEFPHGYFYIKSKKNGMLQSDRQIVQSKRKFTAEAQNQLWHYCEEGFFYPLEHSNLVLDIRGDSDKPGATILLYQRKDADNKNQLWTIEPYGVSGETFSFSGQEGYSYSFSKSSYDI</sequence>
<reference evidence="1 2" key="1">
    <citation type="journal article" date="2018" name="New Phytol.">
        <title>Phylogenomics of Endogonaceae and evolution of mycorrhizas within Mucoromycota.</title>
        <authorList>
            <person name="Chang Y."/>
            <person name="Desiro A."/>
            <person name="Na H."/>
            <person name="Sandor L."/>
            <person name="Lipzen A."/>
            <person name="Clum A."/>
            <person name="Barry K."/>
            <person name="Grigoriev I.V."/>
            <person name="Martin F.M."/>
            <person name="Stajich J.E."/>
            <person name="Smith M.E."/>
            <person name="Bonito G."/>
            <person name="Spatafora J.W."/>
        </authorList>
    </citation>
    <scope>NUCLEOTIDE SEQUENCE [LARGE SCALE GENOMIC DNA]</scope>
    <source>
        <strain evidence="1 2">AD002</strain>
    </source>
</reference>
<dbReference type="AlphaFoldDB" id="A0A433QVP0"/>
<dbReference type="Gene3D" id="2.80.10.50">
    <property type="match status" value="1"/>
</dbReference>
<proteinExistence type="predicted"/>
<comment type="caution">
    <text evidence="1">The sequence shown here is derived from an EMBL/GenBank/DDBJ whole genome shotgun (WGS) entry which is preliminary data.</text>
</comment>
<keyword evidence="2" id="KW-1185">Reference proteome</keyword>
<accession>A0A433QVP0</accession>
<evidence type="ECO:0000313" key="2">
    <source>
        <dbReference type="Proteomes" id="UP000274822"/>
    </source>
</evidence>
<dbReference type="SUPFAM" id="SSF50370">
    <property type="entry name" value="Ricin B-like lectins"/>
    <property type="match status" value="1"/>
</dbReference>
<evidence type="ECO:0000313" key="1">
    <source>
        <dbReference type="EMBL" id="RUS33804.1"/>
    </source>
</evidence>
<dbReference type="EMBL" id="RBNJ01000919">
    <property type="protein sequence ID" value="RUS33804.1"/>
    <property type="molecule type" value="Genomic_DNA"/>
</dbReference>
<name>A0A433QVP0_9FUNG</name>
<feature type="non-terminal residue" evidence="1">
    <location>
        <position position="1"/>
    </location>
</feature>
<gene>
    <name evidence="1" type="ORF">BC938DRAFT_483791</name>
</gene>
<dbReference type="Proteomes" id="UP000274822">
    <property type="component" value="Unassembled WGS sequence"/>
</dbReference>
<dbReference type="PROSITE" id="PS50231">
    <property type="entry name" value="RICIN_B_LECTIN"/>
    <property type="match status" value="1"/>
</dbReference>